<sequence length="158" mass="17029">MHGVPCNSSTVRIRFRPNLRRTNAGSMPRSLSAVVAFKPMNLGSRSRPTPHTSPTGVAAMISSVRPAGRPSQTATPPVAGVCLAQWLRIFANVRVGAHVTVTGTPTPLSTAVLISRHVVSTAWSGGMRKHSSMLYAPRPAIYRSMTLIIRRLNEAYNS</sequence>
<evidence type="ECO:0000313" key="1">
    <source>
        <dbReference type="EMBL" id="VWQ16182.1"/>
    </source>
</evidence>
<proteinExistence type="predicted"/>
<gene>
    <name evidence="1" type="ORF">BIFLH24_00570</name>
</gene>
<name>A0ABD7VQD1_BIFBR</name>
<evidence type="ECO:0000313" key="2">
    <source>
        <dbReference type="Proteomes" id="UP000494173"/>
    </source>
</evidence>
<organism evidence="1 2">
    <name type="scientific">Bifidobacterium breve</name>
    <dbReference type="NCBI Taxonomy" id="1685"/>
    <lineage>
        <taxon>Bacteria</taxon>
        <taxon>Bacillati</taxon>
        <taxon>Actinomycetota</taxon>
        <taxon>Actinomycetes</taxon>
        <taxon>Bifidobacteriales</taxon>
        <taxon>Bifidobacteriaceae</taxon>
        <taxon>Bifidobacterium</taxon>
    </lineage>
</organism>
<dbReference type="EMBL" id="CABWKB010000002">
    <property type="protein sequence ID" value="VWQ16182.1"/>
    <property type="molecule type" value="Genomic_DNA"/>
</dbReference>
<accession>A0ABD7VQD1</accession>
<dbReference type="Proteomes" id="UP000494173">
    <property type="component" value="Unassembled WGS sequence"/>
</dbReference>
<protein>
    <submittedName>
        <fullName evidence="1">Uncharacterized protein</fullName>
    </submittedName>
</protein>
<dbReference type="AlphaFoldDB" id="A0ABD7VQD1"/>
<reference evidence="1 2" key="1">
    <citation type="submission" date="2019-10" db="EMBL/GenBank/DDBJ databases">
        <authorList>
            <consortium name="Melissa Lawson"/>
            <person name="O'neill I."/>
        </authorList>
    </citation>
    <scope>NUCLEOTIDE SEQUENCE [LARGE SCALE GENOMIC DNA]</scope>
    <source>
        <strain evidence="1">LH_24</strain>
    </source>
</reference>
<comment type="caution">
    <text evidence="1">The sequence shown here is derived from an EMBL/GenBank/DDBJ whole genome shotgun (WGS) entry which is preliminary data.</text>
</comment>